<reference evidence="12 13" key="1">
    <citation type="submission" date="2024-05" db="EMBL/GenBank/DDBJ databases">
        <title>Genome sequencing and assembly of Indian major carp, Cirrhinus mrigala (Hamilton, 1822).</title>
        <authorList>
            <person name="Mohindra V."/>
            <person name="Chowdhury L.M."/>
            <person name="Lal K."/>
            <person name="Jena J.K."/>
        </authorList>
    </citation>
    <scope>NUCLEOTIDE SEQUENCE [LARGE SCALE GENOMIC DNA]</scope>
    <source>
        <strain evidence="12">CM1030</strain>
        <tissue evidence="12">Blood</tissue>
    </source>
</reference>
<dbReference type="Gene3D" id="3.10.10.10">
    <property type="entry name" value="HIV Type 1 Reverse Transcriptase, subunit A, domain 1"/>
    <property type="match status" value="1"/>
</dbReference>
<evidence type="ECO:0000259" key="11">
    <source>
        <dbReference type="Pfam" id="PF17917"/>
    </source>
</evidence>
<feature type="domain" description="Reverse transcriptase RNase H-like" evidence="11">
    <location>
        <begin position="354"/>
        <end position="408"/>
    </location>
</feature>
<keyword evidence="6" id="KW-0378">Hydrolase</keyword>
<evidence type="ECO:0000256" key="9">
    <source>
        <dbReference type="SAM" id="SignalP"/>
    </source>
</evidence>
<dbReference type="Gene3D" id="3.30.70.270">
    <property type="match status" value="1"/>
</dbReference>
<dbReference type="InterPro" id="IPR021109">
    <property type="entry name" value="Peptidase_aspartic_dom_sf"/>
</dbReference>
<dbReference type="Gene3D" id="2.40.70.10">
    <property type="entry name" value="Acid Proteases"/>
    <property type="match status" value="1"/>
</dbReference>
<dbReference type="InterPro" id="IPR000477">
    <property type="entry name" value="RT_dom"/>
</dbReference>
<gene>
    <name evidence="12" type="ORF">M9458_055658</name>
</gene>
<keyword evidence="13" id="KW-1185">Reference proteome</keyword>
<dbReference type="InterPro" id="IPR050951">
    <property type="entry name" value="Retrovirus_Pol_polyprotein"/>
</dbReference>
<comment type="caution">
    <text evidence="12">The sequence shown here is derived from an EMBL/GenBank/DDBJ whole genome shotgun (WGS) entry which is preliminary data.</text>
</comment>
<keyword evidence="9" id="KW-0732">Signal</keyword>
<organism evidence="12 13">
    <name type="scientific">Cirrhinus mrigala</name>
    <name type="common">Mrigala</name>
    <dbReference type="NCBI Taxonomy" id="683832"/>
    <lineage>
        <taxon>Eukaryota</taxon>
        <taxon>Metazoa</taxon>
        <taxon>Chordata</taxon>
        <taxon>Craniata</taxon>
        <taxon>Vertebrata</taxon>
        <taxon>Euteleostomi</taxon>
        <taxon>Actinopterygii</taxon>
        <taxon>Neopterygii</taxon>
        <taxon>Teleostei</taxon>
        <taxon>Ostariophysi</taxon>
        <taxon>Cypriniformes</taxon>
        <taxon>Cyprinidae</taxon>
        <taxon>Labeoninae</taxon>
        <taxon>Labeonini</taxon>
        <taxon>Cirrhinus</taxon>
    </lineage>
</organism>
<evidence type="ECO:0000256" key="7">
    <source>
        <dbReference type="ARBA" id="ARBA00022918"/>
    </source>
</evidence>
<evidence type="ECO:0000256" key="8">
    <source>
        <dbReference type="SAM" id="MobiDB-lite"/>
    </source>
</evidence>
<feature type="region of interest" description="Disordered" evidence="8">
    <location>
        <begin position="490"/>
        <end position="511"/>
    </location>
</feature>
<keyword evidence="2" id="KW-0808">Transferase</keyword>
<dbReference type="Proteomes" id="UP001529510">
    <property type="component" value="Unassembled WGS sequence"/>
</dbReference>
<dbReference type="Pfam" id="PF00078">
    <property type="entry name" value="RVT_1"/>
    <property type="match status" value="1"/>
</dbReference>
<dbReference type="InterPro" id="IPR043502">
    <property type="entry name" value="DNA/RNA_pol_sf"/>
</dbReference>
<dbReference type="InterPro" id="IPR041373">
    <property type="entry name" value="RT_RNaseH"/>
</dbReference>
<evidence type="ECO:0000313" key="12">
    <source>
        <dbReference type="EMBL" id="KAL0149043.1"/>
    </source>
</evidence>
<feature type="domain" description="Reverse transcriptase" evidence="10">
    <location>
        <begin position="205"/>
        <end position="286"/>
    </location>
</feature>
<dbReference type="PANTHER" id="PTHR37984">
    <property type="entry name" value="PROTEIN CBG26694"/>
    <property type="match status" value="1"/>
</dbReference>
<dbReference type="InterPro" id="IPR043128">
    <property type="entry name" value="Rev_trsase/Diguanyl_cyclase"/>
</dbReference>
<dbReference type="CDD" id="cd01647">
    <property type="entry name" value="RT_LTR"/>
    <property type="match status" value="1"/>
</dbReference>
<sequence>MCFRSGRLWILYLPGLFKSASTLPLSTFTSTGSKDDSGKTIGAWEIRHSSPFITLQVGPFHSEEIKFLVLEDSTVSIILGCPWLQQHRPELSWGPCDIIHWSEHCLTNCLVNVPHSPPVPVYLSSTRVESPEPSFTPEIPAEYMAFQDVFSKHPPTYHRIGHGIVPSRASISSDSSNHPPHRLLPASSWAKRMEVYVPASITLNSQIKQQPYQLPLVPAALEELRGAQVFTKLDLRSAYNLVRIRAGDEWKTAFVTPTGHYEYRVIPYDLSISPSIFQRFSNFYRRFIKDYSSITAPLTSLLRGKPKALIWNPSAHEAFQQLKEIFSTAPLLHHPDPELPFTVEWVRLLSSITKLLAIKLALAEWRHWLEGSTQPFTIITDHKNLQYLREARRLNPRQARWALFFTRFNFKITYRPGSKNTSADALSRQFSADPPVELEPIIPSNLIISPILWEQDNNIRHATLQEPTPPECSEGMIFVPHSQRLTLLGTAHQTPGSGHPDSQRTISLLQT</sequence>
<evidence type="ECO:0000256" key="2">
    <source>
        <dbReference type="ARBA" id="ARBA00022679"/>
    </source>
</evidence>
<evidence type="ECO:0008006" key="14">
    <source>
        <dbReference type="Google" id="ProtNLM"/>
    </source>
</evidence>
<dbReference type="AlphaFoldDB" id="A0ABD0MLJ3"/>
<protein>
    <recommendedName>
        <fullName evidence="14">Reverse transcriptase RNase H-like domain-containing protein</fullName>
    </recommendedName>
</protein>
<accession>A0ABD0MLJ3</accession>
<dbReference type="SUPFAM" id="SSF56672">
    <property type="entry name" value="DNA/RNA polymerases"/>
    <property type="match status" value="1"/>
</dbReference>
<feature type="chain" id="PRO_5044838910" description="Reverse transcriptase RNase H-like domain-containing protein" evidence="9">
    <location>
        <begin position="23"/>
        <end position="511"/>
    </location>
</feature>
<keyword evidence="4" id="KW-0540">Nuclease</keyword>
<evidence type="ECO:0000259" key="10">
    <source>
        <dbReference type="Pfam" id="PF00078"/>
    </source>
</evidence>
<comment type="similarity">
    <text evidence="1">Belongs to the beta type-B retroviral polymerase family. HERV class-II K(HML-2) pol subfamily.</text>
</comment>
<keyword evidence="7" id="KW-0695">RNA-directed DNA polymerase</keyword>
<keyword evidence="5" id="KW-0255">Endonuclease</keyword>
<evidence type="ECO:0000256" key="3">
    <source>
        <dbReference type="ARBA" id="ARBA00022695"/>
    </source>
</evidence>
<name>A0ABD0MLJ3_CIRMR</name>
<dbReference type="GO" id="GO:0016787">
    <property type="term" value="F:hydrolase activity"/>
    <property type="evidence" value="ECO:0007669"/>
    <property type="project" value="UniProtKB-KW"/>
</dbReference>
<evidence type="ECO:0000256" key="6">
    <source>
        <dbReference type="ARBA" id="ARBA00022801"/>
    </source>
</evidence>
<evidence type="ECO:0000256" key="1">
    <source>
        <dbReference type="ARBA" id="ARBA00010879"/>
    </source>
</evidence>
<dbReference type="GO" id="GO:0004519">
    <property type="term" value="F:endonuclease activity"/>
    <property type="evidence" value="ECO:0007669"/>
    <property type="project" value="UniProtKB-KW"/>
</dbReference>
<feature type="signal peptide" evidence="9">
    <location>
        <begin position="1"/>
        <end position="22"/>
    </location>
</feature>
<dbReference type="EMBL" id="JAMKFB020000556">
    <property type="protein sequence ID" value="KAL0149043.1"/>
    <property type="molecule type" value="Genomic_DNA"/>
</dbReference>
<dbReference type="CDD" id="cd09274">
    <property type="entry name" value="RNase_HI_RT_Ty3"/>
    <property type="match status" value="1"/>
</dbReference>
<keyword evidence="3" id="KW-0548">Nucleotidyltransferase</keyword>
<evidence type="ECO:0000256" key="5">
    <source>
        <dbReference type="ARBA" id="ARBA00022759"/>
    </source>
</evidence>
<evidence type="ECO:0000256" key="4">
    <source>
        <dbReference type="ARBA" id="ARBA00022722"/>
    </source>
</evidence>
<proteinExistence type="inferred from homology"/>
<dbReference type="GO" id="GO:0003964">
    <property type="term" value="F:RNA-directed DNA polymerase activity"/>
    <property type="evidence" value="ECO:0007669"/>
    <property type="project" value="UniProtKB-KW"/>
</dbReference>
<dbReference type="PANTHER" id="PTHR37984:SF5">
    <property type="entry name" value="PROTEIN NYNRIN-LIKE"/>
    <property type="match status" value="1"/>
</dbReference>
<evidence type="ECO:0000313" key="13">
    <source>
        <dbReference type="Proteomes" id="UP001529510"/>
    </source>
</evidence>
<dbReference type="Pfam" id="PF17917">
    <property type="entry name" value="RT_RNaseH"/>
    <property type="match status" value="1"/>
</dbReference>